<proteinExistence type="predicted"/>
<accession>A0A9D4KQK0</accession>
<sequence>MDTTKPSVSKRTVTCRKKSTSRTKSTSTVTQKISTVTSDRNTARRAASSNTKFVGRQIKHKWKLCIDSENTE</sequence>
<gene>
    <name evidence="2" type="ORF">DPMN_086494</name>
</gene>
<organism evidence="2 3">
    <name type="scientific">Dreissena polymorpha</name>
    <name type="common">Zebra mussel</name>
    <name type="synonym">Mytilus polymorpha</name>
    <dbReference type="NCBI Taxonomy" id="45954"/>
    <lineage>
        <taxon>Eukaryota</taxon>
        <taxon>Metazoa</taxon>
        <taxon>Spiralia</taxon>
        <taxon>Lophotrochozoa</taxon>
        <taxon>Mollusca</taxon>
        <taxon>Bivalvia</taxon>
        <taxon>Autobranchia</taxon>
        <taxon>Heteroconchia</taxon>
        <taxon>Euheterodonta</taxon>
        <taxon>Imparidentia</taxon>
        <taxon>Neoheterodontei</taxon>
        <taxon>Myida</taxon>
        <taxon>Dreissenoidea</taxon>
        <taxon>Dreissenidae</taxon>
        <taxon>Dreissena</taxon>
    </lineage>
</organism>
<dbReference type="AlphaFoldDB" id="A0A9D4KQK0"/>
<comment type="caution">
    <text evidence="2">The sequence shown here is derived from an EMBL/GenBank/DDBJ whole genome shotgun (WGS) entry which is preliminary data.</text>
</comment>
<name>A0A9D4KQK0_DREPO</name>
<dbReference type="Proteomes" id="UP000828390">
    <property type="component" value="Unassembled WGS sequence"/>
</dbReference>
<feature type="region of interest" description="Disordered" evidence="1">
    <location>
        <begin position="1"/>
        <end position="52"/>
    </location>
</feature>
<reference evidence="2" key="1">
    <citation type="journal article" date="2019" name="bioRxiv">
        <title>The Genome of the Zebra Mussel, Dreissena polymorpha: A Resource for Invasive Species Research.</title>
        <authorList>
            <person name="McCartney M.A."/>
            <person name="Auch B."/>
            <person name="Kono T."/>
            <person name="Mallez S."/>
            <person name="Zhang Y."/>
            <person name="Obille A."/>
            <person name="Becker A."/>
            <person name="Abrahante J.E."/>
            <person name="Garbe J."/>
            <person name="Badalamenti J.P."/>
            <person name="Herman A."/>
            <person name="Mangelson H."/>
            <person name="Liachko I."/>
            <person name="Sullivan S."/>
            <person name="Sone E.D."/>
            <person name="Koren S."/>
            <person name="Silverstein K.A.T."/>
            <person name="Beckman K.B."/>
            <person name="Gohl D.M."/>
        </authorList>
    </citation>
    <scope>NUCLEOTIDE SEQUENCE</scope>
    <source>
        <strain evidence="2">Duluth1</strain>
        <tissue evidence="2">Whole animal</tissue>
    </source>
</reference>
<feature type="compositionally biased region" description="Low complexity" evidence="1">
    <location>
        <begin position="22"/>
        <end position="32"/>
    </location>
</feature>
<keyword evidence="3" id="KW-1185">Reference proteome</keyword>
<evidence type="ECO:0000313" key="2">
    <source>
        <dbReference type="EMBL" id="KAH3844238.1"/>
    </source>
</evidence>
<protein>
    <submittedName>
        <fullName evidence="2">Uncharacterized protein</fullName>
    </submittedName>
</protein>
<reference evidence="2" key="2">
    <citation type="submission" date="2020-11" db="EMBL/GenBank/DDBJ databases">
        <authorList>
            <person name="McCartney M.A."/>
            <person name="Auch B."/>
            <person name="Kono T."/>
            <person name="Mallez S."/>
            <person name="Becker A."/>
            <person name="Gohl D.M."/>
            <person name="Silverstein K.A.T."/>
            <person name="Koren S."/>
            <person name="Bechman K.B."/>
            <person name="Herman A."/>
            <person name="Abrahante J.E."/>
            <person name="Garbe J."/>
        </authorList>
    </citation>
    <scope>NUCLEOTIDE SEQUENCE</scope>
    <source>
        <strain evidence="2">Duluth1</strain>
        <tissue evidence="2">Whole animal</tissue>
    </source>
</reference>
<evidence type="ECO:0000313" key="3">
    <source>
        <dbReference type="Proteomes" id="UP000828390"/>
    </source>
</evidence>
<evidence type="ECO:0000256" key="1">
    <source>
        <dbReference type="SAM" id="MobiDB-lite"/>
    </source>
</evidence>
<dbReference type="EMBL" id="JAIWYP010000003">
    <property type="protein sequence ID" value="KAH3844238.1"/>
    <property type="molecule type" value="Genomic_DNA"/>
</dbReference>